<dbReference type="STRING" id="1121025.SAMN02745249_01924"/>
<proteinExistence type="predicted"/>
<dbReference type="Gene3D" id="3.30.1240.10">
    <property type="match status" value="1"/>
</dbReference>
<keyword evidence="2" id="KW-1185">Reference proteome</keyword>
<organism evidence="1 2">
    <name type="scientific">Atopostipes suicloacalis DSM 15692</name>
    <dbReference type="NCBI Taxonomy" id="1121025"/>
    <lineage>
        <taxon>Bacteria</taxon>
        <taxon>Bacillati</taxon>
        <taxon>Bacillota</taxon>
        <taxon>Bacilli</taxon>
        <taxon>Lactobacillales</taxon>
        <taxon>Carnobacteriaceae</taxon>
        <taxon>Atopostipes</taxon>
    </lineage>
</organism>
<dbReference type="GO" id="GO:0000287">
    <property type="term" value="F:magnesium ion binding"/>
    <property type="evidence" value="ECO:0007669"/>
    <property type="project" value="TreeGrafter"/>
</dbReference>
<evidence type="ECO:0000313" key="1">
    <source>
        <dbReference type="EMBL" id="SHF15421.1"/>
    </source>
</evidence>
<reference evidence="1 2" key="1">
    <citation type="submission" date="2016-11" db="EMBL/GenBank/DDBJ databases">
        <authorList>
            <person name="Jaros S."/>
            <person name="Januszkiewicz K."/>
            <person name="Wedrychowicz H."/>
        </authorList>
    </citation>
    <scope>NUCLEOTIDE SEQUENCE [LARGE SCALE GENOMIC DNA]</scope>
    <source>
        <strain evidence="1 2">DSM 15692</strain>
    </source>
</reference>
<dbReference type="GO" id="GO:0016791">
    <property type="term" value="F:phosphatase activity"/>
    <property type="evidence" value="ECO:0007669"/>
    <property type="project" value="UniProtKB-ARBA"/>
</dbReference>
<evidence type="ECO:0008006" key="3">
    <source>
        <dbReference type="Google" id="ProtNLM"/>
    </source>
</evidence>
<dbReference type="InterPro" id="IPR036412">
    <property type="entry name" value="HAD-like_sf"/>
</dbReference>
<dbReference type="InterPro" id="IPR006379">
    <property type="entry name" value="HAD-SF_hydro_IIB"/>
</dbReference>
<dbReference type="Pfam" id="PF08282">
    <property type="entry name" value="Hydrolase_3"/>
    <property type="match status" value="1"/>
</dbReference>
<dbReference type="PANTHER" id="PTHR10000">
    <property type="entry name" value="PHOSPHOSERINE PHOSPHATASE"/>
    <property type="match status" value="1"/>
</dbReference>
<dbReference type="InterPro" id="IPR000150">
    <property type="entry name" value="Cof"/>
</dbReference>
<name>A0A1M4ZBM5_9LACT</name>
<dbReference type="AlphaFoldDB" id="A0A1M4ZBM5"/>
<dbReference type="SUPFAM" id="SSF56784">
    <property type="entry name" value="HAD-like"/>
    <property type="match status" value="1"/>
</dbReference>
<dbReference type="SFLD" id="SFLDS00003">
    <property type="entry name" value="Haloacid_Dehalogenase"/>
    <property type="match status" value="1"/>
</dbReference>
<accession>A0A1M4ZBM5</accession>
<dbReference type="RefSeq" id="WP_073298602.1">
    <property type="nucleotide sequence ID" value="NZ_FQUF01000037.1"/>
</dbReference>
<sequence length="271" mass="30646">MDRKLVAIDLDGTTLNNDSQIAQETESAIRKVIEQGHVVSIATGRPFRTSQQFYKQLRLDTPIVNFNGAWCHHPNNYNWENGYHKRLDREIALSLLPLSRFPIVKLISAESQDHIYVDRAAEDTYSTGSPIKNVPTIPFSKENLQESPTSVNVFTAEEYFIPFIQDRIIEHYGDEVEVRTWGGPTPTLEIVAAGIQKAMGVEEIAKYYNISQDNIIAFGDEANDFEMIQYAGLGVVMKNGINGLKEVADDVTNYTNHEHGLAKYLTEYFNL</sequence>
<dbReference type="GO" id="GO:0005829">
    <property type="term" value="C:cytosol"/>
    <property type="evidence" value="ECO:0007669"/>
    <property type="project" value="TreeGrafter"/>
</dbReference>
<dbReference type="PANTHER" id="PTHR10000:SF23">
    <property type="entry name" value="5-AMINO-6-(5-PHOSPHO-D-RIBITYLAMINO)URACIL PHOSPHATASE YITU"/>
    <property type="match status" value="1"/>
</dbReference>
<dbReference type="InterPro" id="IPR023214">
    <property type="entry name" value="HAD_sf"/>
</dbReference>
<dbReference type="NCBIfam" id="TIGR00099">
    <property type="entry name" value="Cof-subfamily"/>
    <property type="match status" value="1"/>
</dbReference>
<dbReference type="SFLD" id="SFLDG01140">
    <property type="entry name" value="C2.B:_Phosphomannomutase_and_P"/>
    <property type="match status" value="1"/>
</dbReference>
<dbReference type="NCBIfam" id="TIGR01484">
    <property type="entry name" value="HAD-SF-IIB"/>
    <property type="match status" value="1"/>
</dbReference>
<dbReference type="CDD" id="cd07516">
    <property type="entry name" value="HAD_Pase"/>
    <property type="match status" value="1"/>
</dbReference>
<gene>
    <name evidence="1" type="ORF">SAMN02745249_01924</name>
</gene>
<dbReference type="EMBL" id="FQUF01000037">
    <property type="protein sequence ID" value="SHF15421.1"/>
    <property type="molecule type" value="Genomic_DNA"/>
</dbReference>
<evidence type="ECO:0000313" key="2">
    <source>
        <dbReference type="Proteomes" id="UP000184128"/>
    </source>
</evidence>
<dbReference type="OrthoDB" id="9781413at2"/>
<protein>
    <recommendedName>
        <fullName evidence="3">Haloacid dehalogenase-like hydrolase</fullName>
    </recommendedName>
</protein>
<dbReference type="Gene3D" id="3.40.50.1000">
    <property type="entry name" value="HAD superfamily/HAD-like"/>
    <property type="match status" value="1"/>
</dbReference>
<dbReference type="Proteomes" id="UP000184128">
    <property type="component" value="Unassembled WGS sequence"/>
</dbReference>